<dbReference type="InterPro" id="IPR005830">
    <property type="entry name" value="Aerolysn"/>
</dbReference>
<keyword evidence="16" id="KW-1185">Reference proteome</keyword>
<evidence type="ECO:0000256" key="13">
    <source>
        <dbReference type="SAM" id="SignalP"/>
    </source>
</evidence>
<evidence type="ECO:0000256" key="12">
    <source>
        <dbReference type="ARBA" id="ARBA00026029"/>
    </source>
</evidence>
<name>A0ABT7QFG6_9GAMM</name>
<comment type="caution">
    <text evidence="15">The sequence shown here is derived from an EMBL/GenBank/DDBJ whole genome shotgun (WGS) entry which is preliminary data.</text>
</comment>
<keyword evidence="11" id="KW-1015">Disulfide bond</keyword>
<keyword evidence="5" id="KW-0964">Secreted</keyword>
<dbReference type="SMART" id="SM00999">
    <property type="entry name" value="Aerolysin"/>
    <property type="match status" value="1"/>
</dbReference>
<gene>
    <name evidence="15" type="primary">aerA</name>
    <name evidence="15" type="ORF">OB962_17145</name>
</gene>
<evidence type="ECO:0000256" key="3">
    <source>
        <dbReference type="ARBA" id="ARBA00009831"/>
    </source>
</evidence>
<evidence type="ECO:0000256" key="2">
    <source>
        <dbReference type="ARBA" id="ARBA00004613"/>
    </source>
</evidence>
<dbReference type="Pfam" id="PF03440">
    <property type="entry name" value="APT"/>
    <property type="match status" value="1"/>
</dbReference>
<dbReference type="InterPro" id="IPR005831">
    <property type="entry name" value="Aerolysin/haemolysin_CS"/>
</dbReference>
<dbReference type="InterPro" id="IPR037015">
    <property type="entry name" value="APT_N_sf"/>
</dbReference>
<comment type="similarity">
    <text evidence="3">Belongs to the aerolysin family.</text>
</comment>
<dbReference type="SUPFAM" id="SSF56973">
    <property type="entry name" value="Aerolisin/ETX pore-forming domain"/>
    <property type="match status" value="1"/>
</dbReference>
<dbReference type="RefSeq" id="WP_264304409.1">
    <property type="nucleotide sequence ID" value="NZ_CAURMI010000011.1"/>
</dbReference>
<evidence type="ECO:0000256" key="6">
    <source>
        <dbReference type="ARBA" id="ARBA00022656"/>
    </source>
</evidence>
<proteinExistence type="inferred from homology"/>
<keyword evidence="6" id="KW-0800">Toxin</keyword>
<evidence type="ECO:0000256" key="11">
    <source>
        <dbReference type="ARBA" id="ARBA00023157"/>
    </source>
</evidence>
<evidence type="ECO:0000256" key="9">
    <source>
        <dbReference type="ARBA" id="ARBA00023026"/>
    </source>
</evidence>
<comment type="subcellular location">
    <subcellularLocation>
        <location evidence="1">Host cell membrane</location>
    </subcellularLocation>
    <subcellularLocation>
        <location evidence="2">Secreted</location>
    </subcellularLocation>
</comment>
<dbReference type="SUPFAM" id="SSF56436">
    <property type="entry name" value="C-type lectin-like"/>
    <property type="match status" value="1"/>
</dbReference>
<dbReference type="Proteomes" id="UP001168109">
    <property type="component" value="Unassembled WGS sequence"/>
</dbReference>
<keyword evidence="4" id="KW-1032">Host cell membrane</keyword>
<dbReference type="Pfam" id="PF01117">
    <property type="entry name" value="Aerolysin"/>
    <property type="match status" value="1"/>
</dbReference>
<keyword evidence="9" id="KW-0843">Virulence</keyword>
<dbReference type="EMBL" id="JAOPLU010000006">
    <property type="protein sequence ID" value="MDM5132700.1"/>
    <property type="molecule type" value="Genomic_DNA"/>
</dbReference>
<reference evidence="15" key="1">
    <citation type="submission" date="2024-05" db="EMBL/GenBank/DDBJ databases">
        <title>WGS of Aeromonas isolates.</title>
        <authorList>
            <person name="Lee H."/>
        </authorList>
    </citation>
    <scope>NUCLEOTIDE SEQUENCE</scope>
    <source>
        <strain evidence="15">LP308</strain>
    </source>
</reference>
<evidence type="ECO:0000256" key="1">
    <source>
        <dbReference type="ARBA" id="ARBA00004165"/>
    </source>
</evidence>
<keyword evidence="8" id="KW-1043">Host membrane</keyword>
<comment type="subunit">
    <text evidence="12">Homodimer in solution; homoheptamer in the host membrane. After binding to GPI-anchored proteins in target membranes and proteolytic removal of the C-terminal propeptide, the protein assembles into a heptameric pre-pore complex. A further conformation change leads to insertion into the host membrane.</text>
</comment>
<evidence type="ECO:0000259" key="14">
    <source>
        <dbReference type="SMART" id="SM00999"/>
    </source>
</evidence>
<organism evidence="15 16">
    <name type="scientific">Aeromonas piscicola</name>
    <dbReference type="NCBI Taxonomy" id="600645"/>
    <lineage>
        <taxon>Bacteria</taxon>
        <taxon>Pseudomonadati</taxon>
        <taxon>Pseudomonadota</taxon>
        <taxon>Gammaproteobacteria</taxon>
        <taxon>Aeromonadales</taxon>
        <taxon>Aeromonadaceae</taxon>
        <taxon>Aeromonas</taxon>
    </lineage>
</organism>
<dbReference type="InterPro" id="IPR005138">
    <property type="entry name" value="APT_dom"/>
</dbReference>
<dbReference type="PROSITE" id="PS00274">
    <property type="entry name" value="AEROLYSIN"/>
    <property type="match status" value="1"/>
</dbReference>
<evidence type="ECO:0000256" key="7">
    <source>
        <dbReference type="ARBA" id="ARBA00022729"/>
    </source>
</evidence>
<dbReference type="CDD" id="cd20218">
    <property type="entry name" value="PFM_aerolysin"/>
    <property type="match status" value="1"/>
</dbReference>
<dbReference type="Gene3D" id="3.10.40.10">
    <property type="entry name" value="Aerolysin/Pertussis toxin (APT), N-terminal domain"/>
    <property type="match status" value="1"/>
</dbReference>
<evidence type="ECO:0000256" key="5">
    <source>
        <dbReference type="ARBA" id="ARBA00022525"/>
    </source>
</evidence>
<dbReference type="Gene3D" id="3.30.412.10">
    <property type="entry name" value="Proaerolysin, chain A, domain 2"/>
    <property type="match status" value="1"/>
</dbReference>
<dbReference type="PRINTS" id="PR00754">
    <property type="entry name" value="AEROLYSIN"/>
</dbReference>
<accession>A0ABT7QFG6</accession>
<feature type="signal peptide" evidence="13">
    <location>
        <begin position="1"/>
        <end position="23"/>
    </location>
</feature>
<evidence type="ECO:0000256" key="10">
    <source>
        <dbReference type="ARBA" id="ARBA00023136"/>
    </source>
</evidence>
<dbReference type="Gene3D" id="2.170.15.10">
    <property type="entry name" value="Proaerolysin, chain A, domain 3"/>
    <property type="match status" value="1"/>
</dbReference>
<evidence type="ECO:0000313" key="16">
    <source>
        <dbReference type="Proteomes" id="UP001168109"/>
    </source>
</evidence>
<dbReference type="InterPro" id="IPR016187">
    <property type="entry name" value="CTDL_fold"/>
</dbReference>
<feature type="chain" id="PRO_5045761944" evidence="13">
    <location>
        <begin position="24"/>
        <end position="493"/>
    </location>
</feature>
<keyword evidence="7 13" id="KW-0732">Signal</keyword>
<sequence length="493" mass="54480">MKKLKLTGLSLIISGLLMAQAQAAEPVYPDQLRLFSLGQEVCGDKYRPVNREEAQSVKSNIVGMMGQWQISGLANGWVIMGPGYNGEIKPGTASSTWCYPTNPVTGEIPTMSALDIPDGDEVDVQWRLVHDSANFIKPTSYLAHYLGYAWVGGNHSQYVGEDMDVTRDGDGWVIRGNNDGGCDGYRCGDKTSIKVSNFAYNLDPDSFKHGDVTQSDRQLVKTVVGWAINDSDTPQSGYDVTLRYDTATNWSKTNTYGLSEKVTTKNKFKWPLVGETELSIEIAATQSWASQNGGSTTTSLSQSVRPTVPARSKIPVKIELYKADISYPYEFKADVSYDLTLSGFLRWGGNAWYTHPDNRPNWNHTFVIGPYKDKASSIRYQWDKRYIPGEVKWWDWNWTIQQNGLPTMQNNLARVLRPVRAGITGDFSAESQFAGNIEIGAPVPLAADSKVRRARSVDGGGQGLRLEIPLDAQELSGLGFNNVSFSVTPVANQ</sequence>
<protein>
    <submittedName>
        <fullName evidence="15">Beta-barrel pore-forming toxin aerolysin</fullName>
    </submittedName>
</protein>
<evidence type="ECO:0000256" key="8">
    <source>
        <dbReference type="ARBA" id="ARBA00022870"/>
    </source>
</evidence>
<evidence type="ECO:0000313" key="15">
    <source>
        <dbReference type="EMBL" id="MDM5132700.1"/>
    </source>
</evidence>
<keyword evidence="10" id="KW-0472">Membrane</keyword>
<evidence type="ECO:0000256" key="4">
    <source>
        <dbReference type="ARBA" id="ARBA00022511"/>
    </source>
</evidence>
<dbReference type="InterPro" id="IPR055267">
    <property type="entry name" value="Aerolysin-like_C"/>
</dbReference>
<feature type="domain" description="Aerolysin-like C-terminal" evidence="14">
    <location>
        <begin position="119"/>
        <end position="477"/>
    </location>
</feature>